<keyword evidence="2" id="KW-0472">Membrane</keyword>
<sequence length="474" mass="52080">MAEHSQPLGGGNTGHLRQRPLGRAATFADAASSPYRLRRNSTLSDTVSDAKQSIRSSTDDLLFPRARHGKSAELHEEESHWHSAPLALALLPAIGGVFFKNGSAVITDLILLVLAAIFLNWSVRLPWDWYRSTQAVRRQGSANVGIGDAIEEPENFDSPEEVSKSEEESHSHTRPTKRRGPSPVAVTATKELYIHELVALGSCFIFPLIGTWLLHAIRSKLSRPSEGLVSNYNLTIFLLASEIRPFAHLLKMVQARTLHLQRVVASSPSDDSRIDVNKLLDLAKRLDELEAHVADTTAAPVSSTPLGESQSPSSANEREHAQDVAAQAASEVQKTLQPELDALNRAVRRYEKRTTVMAFQIESRLQELETQVGDAITLAAANGRSGFFLTLVAWVRTIIALVVQGILGLASFPIFITSYVLQTLKSFLGIQKWSGKRDRKGKQPRNTSSPSPRRQRRGHSTISAQGLRGAKKVI</sequence>
<reference evidence="3 4" key="1">
    <citation type="journal article" date="2015" name="Environ. Microbiol.">
        <title>Metagenome sequence of Elaphomyces granulatus from sporocarp tissue reveals Ascomycota ectomycorrhizal fingerprints of genome expansion and a Proteobacteria-rich microbiome.</title>
        <authorList>
            <person name="Quandt C.A."/>
            <person name="Kohler A."/>
            <person name="Hesse C.N."/>
            <person name="Sharpton T.J."/>
            <person name="Martin F."/>
            <person name="Spatafora J.W."/>
        </authorList>
    </citation>
    <scope>NUCLEOTIDE SEQUENCE [LARGE SCALE GENOMIC DNA]</scope>
    <source>
        <strain evidence="3 4">OSC145934</strain>
    </source>
</reference>
<dbReference type="Proteomes" id="UP000243515">
    <property type="component" value="Unassembled WGS sequence"/>
</dbReference>
<feature type="compositionally biased region" description="Polar residues" evidence="1">
    <location>
        <begin position="299"/>
        <end position="315"/>
    </location>
</feature>
<feature type="region of interest" description="Disordered" evidence="1">
    <location>
        <begin position="148"/>
        <end position="183"/>
    </location>
</feature>
<feature type="compositionally biased region" description="Acidic residues" evidence="1">
    <location>
        <begin position="149"/>
        <end position="160"/>
    </location>
</feature>
<keyword evidence="4" id="KW-1185">Reference proteome</keyword>
<protein>
    <submittedName>
        <fullName evidence="3">Uncharacterized protein</fullName>
    </submittedName>
</protein>
<feature type="region of interest" description="Disordered" evidence="1">
    <location>
        <begin position="435"/>
        <end position="474"/>
    </location>
</feature>
<name>A0A232LRY8_9EURO</name>
<dbReference type="PANTHER" id="PTHR42032">
    <property type="entry name" value="YALI0E30679P"/>
    <property type="match status" value="1"/>
</dbReference>
<evidence type="ECO:0000313" key="4">
    <source>
        <dbReference type="Proteomes" id="UP000243515"/>
    </source>
</evidence>
<organism evidence="3 4">
    <name type="scientific">Elaphomyces granulatus</name>
    <dbReference type="NCBI Taxonomy" id="519963"/>
    <lineage>
        <taxon>Eukaryota</taxon>
        <taxon>Fungi</taxon>
        <taxon>Dikarya</taxon>
        <taxon>Ascomycota</taxon>
        <taxon>Pezizomycotina</taxon>
        <taxon>Eurotiomycetes</taxon>
        <taxon>Eurotiomycetidae</taxon>
        <taxon>Eurotiales</taxon>
        <taxon>Elaphomycetaceae</taxon>
        <taxon>Elaphomyces</taxon>
    </lineage>
</organism>
<feature type="transmembrane region" description="Helical" evidence="2">
    <location>
        <begin position="386"/>
        <end position="406"/>
    </location>
</feature>
<evidence type="ECO:0000313" key="3">
    <source>
        <dbReference type="EMBL" id="OXV06892.1"/>
    </source>
</evidence>
<evidence type="ECO:0000256" key="1">
    <source>
        <dbReference type="SAM" id="MobiDB-lite"/>
    </source>
</evidence>
<feature type="transmembrane region" description="Helical" evidence="2">
    <location>
        <begin position="106"/>
        <end position="123"/>
    </location>
</feature>
<gene>
    <name evidence="3" type="ORF">Egran_05341</name>
</gene>
<dbReference type="PANTHER" id="PTHR42032:SF1">
    <property type="entry name" value="YALI0E30679P"/>
    <property type="match status" value="1"/>
</dbReference>
<dbReference type="OrthoDB" id="5422510at2759"/>
<keyword evidence="2" id="KW-0812">Transmembrane</keyword>
<feature type="region of interest" description="Disordered" evidence="1">
    <location>
        <begin position="297"/>
        <end position="328"/>
    </location>
</feature>
<evidence type="ECO:0000256" key="2">
    <source>
        <dbReference type="SAM" id="Phobius"/>
    </source>
</evidence>
<comment type="caution">
    <text evidence="3">The sequence shown here is derived from an EMBL/GenBank/DDBJ whole genome shotgun (WGS) entry which is preliminary data.</text>
</comment>
<feature type="transmembrane region" description="Helical" evidence="2">
    <location>
        <begin position="192"/>
        <end position="214"/>
    </location>
</feature>
<proteinExistence type="predicted"/>
<accession>A0A232LRY8</accession>
<dbReference type="AlphaFoldDB" id="A0A232LRY8"/>
<feature type="compositionally biased region" description="Basic and acidic residues" evidence="1">
    <location>
        <begin position="161"/>
        <end position="171"/>
    </location>
</feature>
<keyword evidence="2" id="KW-1133">Transmembrane helix</keyword>
<dbReference type="EMBL" id="NPHW01005311">
    <property type="protein sequence ID" value="OXV06892.1"/>
    <property type="molecule type" value="Genomic_DNA"/>
</dbReference>